<sequence length="133" mass="13913">MMTLAFLLLQAATQPLGPIGRQALPAKGCAAYLWSTGDRQLVALAGADPAQLRLSIDGKTIDLARASQEGDATLGLPSRQQFRRDAITATLDLTVEVTPNLQRGARVPEGLLTIERPGQDVALVPVAGLVGCA</sequence>
<accession>A0A840FCR0</accession>
<organism evidence="1 2">
    <name type="scientific">Sphingomonas jinjuensis</name>
    <dbReference type="NCBI Taxonomy" id="535907"/>
    <lineage>
        <taxon>Bacteria</taxon>
        <taxon>Pseudomonadati</taxon>
        <taxon>Pseudomonadota</taxon>
        <taxon>Alphaproteobacteria</taxon>
        <taxon>Sphingomonadales</taxon>
        <taxon>Sphingomonadaceae</taxon>
        <taxon>Sphingomonas</taxon>
    </lineage>
</organism>
<comment type="caution">
    <text evidence="1">The sequence shown here is derived from an EMBL/GenBank/DDBJ whole genome shotgun (WGS) entry which is preliminary data.</text>
</comment>
<gene>
    <name evidence="1" type="ORF">GGQ80_001436</name>
</gene>
<name>A0A840FCR0_9SPHN</name>
<reference evidence="1 2" key="1">
    <citation type="submission" date="2020-08" db="EMBL/GenBank/DDBJ databases">
        <title>Genomic Encyclopedia of Type Strains, Phase IV (KMG-IV): sequencing the most valuable type-strain genomes for metagenomic binning, comparative biology and taxonomic classification.</title>
        <authorList>
            <person name="Goeker M."/>
        </authorList>
    </citation>
    <scope>NUCLEOTIDE SEQUENCE [LARGE SCALE GENOMIC DNA]</scope>
    <source>
        <strain evidence="1 2">YC6723</strain>
    </source>
</reference>
<dbReference type="Proteomes" id="UP000529795">
    <property type="component" value="Unassembled WGS sequence"/>
</dbReference>
<keyword evidence="2" id="KW-1185">Reference proteome</keyword>
<proteinExistence type="predicted"/>
<evidence type="ECO:0000313" key="1">
    <source>
        <dbReference type="EMBL" id="MBB4153534.1"/>
    </source>
</evidence>
<dbReference type="AlphaFoldDB" id="A0A840FCR0"/>
<dbReference type="RefSeq" id="WP_183983202.1">
    <property type="nucleotide sequence ID" value="NZ_JACIEV010000003.1"/>
</dbReference>
<evidence type="ECO:0000313" key="2">
    <source>
        <dbReference type="Proteomes" id="UP000529795"/>
    </source>
</evidence>
<dbReference type="EMBL" id="JACIEV010000003">
    <property type="protein sequence ID" value="MBB4153534.1"/>
    <property type="molecule type" value="Genomic_DNA"/>
</dbReference>
<protein>
    <submittedName>
        <fullName evidence="1">Uncharacterized protein</fullName>
    </submittedName>
</protein>